<dbReference type="InterPro" id="IPR029472">
    <property type="entry name" value="Copia-like_N"/>
</dbReference>
<name>A0ABD2YXC1_9GENT</name>
<dbReference type="PANTHER" id="PTHR34836:SF1">
    <property type="entry name" value="OS09G0428600 PROTEIN"/>
    <property type="match status" value="1"/>
</dbReference>
<feature type="region of interest" description="Disordered" evidence="1">
    <location>
        <begin position="1"/>
        <end position="29"/>
    </location>
</feature>
<organism evidence="3 4">
    <name type="scientific">Cinchona calisaya</name>
    <dbReference type="NCBI Taxonomy" id="153742"/>
    <lineage>
        <taxon>Eukaryota</taxon>
        <taxon>Viridiplantae</taxon>
        <taxon>Streptophyta</taxon>
        <taxon>Embryophyta</taxon>
        <taxon>Tracheophyta</taxon>
        <taxon>Spermatophyta</taxon>
        <taxon>Magnoliopsida</taxon>
        <taxon>eudicotyledons</taxon>
        <taxon>Gunneridae</taxon>
        <taxon>Pentapetalae</taxon>
        <taxon>asterids</taxon>
        <taxon>lamiids</taxon>
        <taxon>Gentianales</taxon>
        <taxon>Rubiaceae</taxon>
        <taxon>Cinchonoideae</taxon>
        <taxon>Cinchoneae</taxon>
        <taxon>Cinchona</taxon>
    </lineage>
</organism>
<proteinExistence type="predicted"/>
<feature type="domain" description="Retrotransposon Copia-like N-terminal" evidence="2">
    <location>
        <begin position="36"/>
        <end position="79"/>
    </location>
</feature>
<dbReference type="EMBL" id="JBJUIK010000011">
    <property type="protein sequence ID" value="KAL3511534.1"/>
    <property type="molecule type" value="Genomic_DNA"/>
</dbReference>
<dbReference type="PANTHER" id="PTHR34836">
    <property type="entry name" value="OS06G0188250 PROTEIN"/>
    <property type="match status" value="1"/>
</dbReference>
<reference evidence="3 4" key="1">
    <citation type="submission" date="2024-11" db="EMBL/GenBank/DDBJ databases">
        <title>A near-complete genome assembly of Cinchona calisaya.</title>
        <authorList>
            <person name="Lian D.C."/>
            <person name="Zhao X.W."/>
            <person name="Wei L."/>
        </authorList>
    </citation>
    <scope>NUCLEOTIDE SEQUENCE [LARGE SCALE GENOMIC DNA]</scope>
    <source>
        <tissue evidence="3">Nenye</tissue>
    </source>
</reference>
<gene>
    <name evidence="3" type="ORF">ACH5RR_024251</name>
</gene>
<dbReference type="InterPro" id="IPR015683">
    <property type="entry name" value="Ionotropic_Glu_rcpt"/>
</dbReference>
<evidence type="ECO:0000256" key="1">
    <source>
        <dbReference type="SAM" id="MobiDB-lite"/>
    </source>
</evidence>
<dbReference type="Proteomes" id="UP001630127">
    <property type="component" value="Unassembled WGS sequence"/>
</dbReference>
<sequence>MAASRERQSTTTSRGGSGSRGEPNQTIMTLGGDASHHSFQLTSHKLDARNYLEWTQSVKLTIDGRGKLGHLTGEMKKPEAAIRARMMSLRMQHQVFDADIFAEIKFFACELDLHFLAGRIGLSCLSMALSDLYSRWTQSLVLKNLASFTRKWKRKFALENPEIERAELSIFGLWAYDTLYALAMAIDKKRLELGKRSRRWKMLPLSTLALYFSKPSWIQNSKDLVGNLIVNGQLDPSS</sequence>
<evidence type="ECO:0000259" key="2">
    <source>
        <dbReference type="Pfam" id="PF14244"/>
    </source>
</evidence>
<accession>A0ABD2YXC1</accession>
<evidence type="ECO:0000313" key="3">
    <source>
        <dbReference type="EMBL" id="KAL3511534.1"/>
    </source>
</evidence>
<dbReference type="Pfam" id="PF14244">
    <property type="entry name" value="Retrotran_gag_3"/>
    <property type="match status" value="1"/>
</dbReference>
<protein>
    <recommendedName>
        <fullName evidence="2">Retrotransposon Copia-like N-terminal domain-containing protein</fullName>
    </recommendedName>
</protein>
<evidence type="ECO:0000313" key="4">
    <source>
        <dbReference type="Proteomes" id="UP001630127"/>
    </source>
</evidence>
<keyword evidence="4" id="KW-1185">Reference proteome</keyword>
<dbReference type="AlphaFoldDB" id="A0ABD2YXC1"/>
<comment type="caution">
    <text evidence="3">The sequence shown here is derived from an EMBL/GenBank/DDBJ whole genome shotgun (WGS) entry which is preliminary data.</text>
</comment>